<gene>
    <name evidence="8" type="ORF">BKA12_001400</name>
</gene>
<dbReference type="PANTHER" id="PTHR30177:SF33">
    <property type="entry name" value="POSSIBLE OSMOPROTECTANT (GLYCINE BETAINE_CARNITINE_CHOLINE_L-PROLINE) TRANSPORT INTEGRAL MEMBRANE PROTEIN ABC TRANSPORTER PROZ"/>
    <property type="match status" value="1"/>
</dbReference>
<dbReference type="Pfam" id="PF00528">
    <property type="entry name" value="BPD_transp_1"/>
    <property type="match status" value="1"/>
</dbReference>
<dbReference type="Gene3D" id="1.10.3720.10">
    <property type="entry name" value="MetI-like"/>
    <property type="match status" value="1"/>
</dbReference>
<evidence type="ECO:0000313" key="9">
    <source>
        <dbReference type="Proteomes" id="UP000523863"/>
    </source>
</evidence>
<keyword evidence="9" id="KW-1185">Reference proteome</keyword>
<sequence length="224" mass="22757">MNLLAETVTWLSDPAHWTGSSGVPTRLLQHVLVTFVSVAIAALIALPAGVLIGHTRRGAGFVGALTGAARAIPTLGLLTLFGLALGIGLQAPVLALIILAIPSLLAGAYAGVQSVDVNTVAAARAIGMSPAQVIFKVELPLAMPVLIGGLRAATLQVVATATLAAYTSDTGLGRYLFAGLKSRDYPQMLAGSVLVVALAIVLELILSAVQRRAAAHAAPHQLAA</sequence>
<name>A0A7W8YB77_9MICC</name>
<comment type="caution">
    <text evidence="8">The sequence shown here is derived from an EMBL/GenBank/DDBJ whole genome shotgun (WGS) entry which is preliminary data.</text>
</comment>
<dbReference type="CDD" id="cd06261">
    <property type="entry name" value="TM_PBP2"/>
    <property type="match status" value="1"/>
</dbReference>
<dbReference type="SUPFAM" id="SSF161098">
    <property type="entry name" value="MetI-like"/>
    <property type="match status" value="1"/>
</dbReference>
<evidence type="ECO:0000313" key="8">
    <source>
        <dbReference type="EMBL" id="MBB5598320.1"/>
    </source>
</evidence>
<dbReference type="InterPro" id="IPR051204">
    <property type="entry name" value="ABC_transp_perm/SBD"/>
</dbReference>
<keyword evidence="2 6" id="KW-0813">Transport</keyword>
<feature type="transmembrane region" description="Helical" evidence="6">
    <location>
        <begin position="59"/>
        <end position="87"/>
    </location>
</feature>
<keyword evidence="3 6" id="KW-0812">Transmembrane</keyword>
<evidence type="ECO:0000256" key="1">
    <source>
        <dbReference type="ARBA" id="ARBA00004141"/>
    </source>
</evidence>
<dbReference type="GO" id="GO:0031460">
    <property type="term" value="P:glycine betaine transport"/>
    <property type="evidence" value="ECO:0007669"/>
    <property type="project" value="TreeGrafter"/>
</dbReference>
<dbReference type="RefSeq" id="WP_183641821.1">
    <property type="nucleotide sequence ID" value="NZ_JACHBL010000001.1"/>
</dbReference>
<evidence type="ECO:0000256" key="2">
    <source>
        <dbReference type="ARBA" id="ARBA00022448"/>
    </source>
</evidence>
<evidence type="ECO:0000256" key="6">
    <source>
        <dbReference type="RuleBase" id="RU363032"/>
    </source>
</evidence>
<dbReference type="PROSITE" id="PS50928">
    <property type="entry name" value="ABC_TM1"/>
    <property type="match status" value="1"/>
</dbReference>
<feature type="transmembrane region" description="Helical" evidence="6">
    <location>
        <begin position="27"/>
        <end position="52"/>
    </location>
</feature>
<dbReference type="AlphaFoldDB" id="A0A7W8YB77"/>
<accession>A0A7W8YB77</accession>
<dbReference type="GO" id="GO:0055085">
    <property type="term" value="P:transmembrane transport"/>
    <property type="evidence" value="ECO:0007669"/>
    <property type="project" value="InterPro"/>
</dbReference>
<proteinExistence type="inferred from homology"/>
<dbReference type="InterPro" id="IPR035906">
    <property type="entry name" value="MetI-like_sf"/>
</dbReference>
<dbReference type="GO" id="GO:0005886">
    <property type="term" value="C:plasma membrane"/>
    <property type="evidence" value="ECO:0007669"/>
    <property type="project" value="UniProtKB-SubCell"/>
</dbReference>
<evidence type="ECO:0000256" key="5">
    <source>
        <dbReference type="ARBA" id="ARBA00023136"/>
    </source>
</evidence>
<evidence type="ECO:0000259" key="7">
    <source>
        <dbReference type="PROSITE" id="PS50928"/>
    </source>
</evidence>
<dbReference type="PANTHER" id="PTHR30177">
    <property type="entry name" value="GLYCINE BETAINE/L-PROLINE TRANSPORT SYSTEM PERMEASE PROTEIN PROW"/>
    <property type="match status" value="1"/>
</dbReference>
<keyword evidence="4 6" id="KW-1133">Transmembrane helix</keyword>
<keyword evidence="5 6" id="KW-0472">Membrane</keyword>
<evidence type="ECO:0000256" key="3">
    <source>
        <dbReference type="ARBA" id="ARBA00022692"/>
    </source>
</evidence>
<protein>
    <submittedName>
        <fullName evidence="8">Osmoprotectant transport system permease protein</fullName>
    </submittedName>
</protein>
<feature type="transmembrane region" description="Helical" evidence="6">
    <location>
        <begin position="186"/>
        <end position="206"/>
    </location>
</feature>
<dbReference type="InterPro" id="IPR000515">
    <property type="entry name" value="MetI-like"/>
</dbReference>
<comment type="subcellular location">
    <subcellularLocation>
        <location evidence="6">Cell membrane</location>
        <topology evidence="6">Multi-pass membrane protein</topology>
    </subcellularLocation>
    <subcellularLocation>
        <location evidence="1">Membrane</location>
        <topology evidence="1">Multi-pass membrane protein</topology>
    </subcellularLocation>
</comment>
<dbReference type="Proteomes" id="UP000523863">
    <property type="component" value="Unassembled WGS sequence"/>
</dbReference>
<organism evidence="8 9">
    <name type="scientific">Neomicrococcus lactis</name>
    <dbReference type="NCBI Taxonomy" id="732241"/>
    <lineage>
        <taxon>Bacteria</taxon>
        <taxon>Bacillati</taxon>
        <taxon>Actinomycetota</taxon>
        <taxon>Actinomycetes</taxon>
        <taxon>Micrococcales</taxon>
        <taxon>Micrococcaceae</taxon>
        <taxon>Neomicrococcus</taxon>
    </lineage>
</organism>
<evidence type="ECO:0000256" key="4">
    <source>
        <dbReference type="ARBA" id="ARBA00022989"/>
    </source>
</evidence>
<comment type="similarity">
    <text evidence="6">Belongs to the binding-protein-dependent transport system permease family.</text>
</comment>
<feature type="transmembrane region" description="Helical" evidence="6">
    <location>
        <begin position="133"/>
        <end position="166"/>
    </location>
</feature>
<reference evidence="8 9" key="1">
    <citation type="submission" date="2020-08" db="EMBL/GenBank/DDBJ databases">
        <title>Sequencing the genomes of 1000 actinobacteria strains.</title>
        <authorList>
            <person name="Klenk H.-P."/>
        </authorList>
    </citation>
    <scope>NUCLEOTIDE SEQUENCE [LARGE SCALE GENOMIC DNA]</scope>
    <source>
        <strain evidence="8 9">DSM 23694</strain>
    </source>
</reference>
<feature type="transmembrane region" description="Helical" evidence="6">
    <location>
        <begin position="93"/>
        <end position="112"/>
    </location>
</feature>
<feature type="domain" description="ABC transmembrane type-1" evidence="7">
    <location>
        <begin position="27"/>
        <end position="206"/>
    </location>
</feature>
<dbReference type="EMBL" id="JACHBL010000001">
    <property type="protein sequence ID" value="MBB5598320.1"/>
    <property type="molecule type" value="Genomic_DNA"/>
</dbReference>